<comment type="catalytic activity">
    <reaction evidence="9 10">
        <text>L-cysteinyl-[protein] + hexadecanoyl-CoA = S-hexadecanoyl-L-cysteinyl-[protein] + CoA</text>
        <dbReference type="Rhea" id="RHEA:36683"/>
        <dbReference type="Rhea" id="RHEA-COMP:10131"/>
        <dbReference type="Rhea" id="RHEA-COMP:11032"/>
        <dbReference type="ChEBI" id="CHEBI:29950"/>
        <dbReference type="ChEBI" id="CHEBI:57287"/>
        <dbReference type="ChEBI" id="CHEBI:57379"/>
        <dbReference type="ChEBI" id="CHEBI:74151"/>
        <dbReference type="EC" id="2.3.1.225"/>
    </reaction>
</comment>
<comment type="similarity">
    <text evidence="10">Belongs to the DHHC palmitoyltransferase family.</text>
</comment>
<gene>
    <name evidence="13" type="ORF">Agabi119p4_11407</name>
</gene>
<feature type="region of interest" description="Disordered" evidence="11">
    <location>
        <begin position="225"/>
        <end position="245"/>
    </location>
</feature>
<evidence type="ECO:0000256" key="6">
    <source>
        <dbReference type="ARBA" id="ARBA00023139"/>
    </source>
</evidence>
<keyword evidence="6" id="KW-0564">Palmitate</keyword>
<feature type="transmembrane region" description="Helical" evidence="10">
    <location>
        <begin position="40"/>
        <end position="62"/>
    </location>
</feature>
<dbReference type="PROSITE" id="PS50216">
    <property type="entry name" value="DHHC"/>
    <property type="match status" value="1"/>
</dbReference>
<dbReference type="AlphaFoldDB" id="A0A8H7BXR8"/>
<dbReference type="Pfam" id="PF01529">
    <property type="entry name" value="DHHC"/>
    <property type="match status" value="1"/>
</dbReference>
<proteinExistence type="inferred from homology"/>
<organism evidence="13 14">
    <name type="scientific">Agaricus bisporus var. burnettii</name>
    <dbReference type="NCBI Taxonomy" id="192524"/>
    <lineage>
        <taxon>Eukaryota</taxon>
        <taxon>Fungi</taxon>
        <taxon>Dikarya</taxon>
        <taxon>Basidiomycota</taxon>
        <taxon>Agaricomycotina</taxon>
        <taxon>Agaricomycetes</taxon>
        <taxon>Agaricomycetidae</taxon>
        <taxon>Agaricales</taxon>
        <taxon>Agaricineae</taxon>
        <taxon>Agaricaceae</taxon>
        <taxon>Agaricus</taxon>
    </lineage>
</organism>
<feature type="region of interest" description="Disordered" evidence="11">
    <location>
        <begin position="281"/>
        <end position="310"/>
    </location>
</feature>
<evidence type="ECO:0000313" key="13">
    <source>
        <dbReference type="EMBL" id="KAF7759712.1"/>
    </source>
</evidence>
<protein>
    <recommendedName>
        <fullName evidence="10">Palmitoyltransferase</fullName>
        <ecNumber evidence="10">2.3.1.225</ecNumber>
    </recommendedName>
</protein>
<evidence type="ECO:0000256" key="4">
    <source>
        <dbReference type="ARBA" id="ARBA00022989"/>
    </source>
</evidence>
<dbReference type="InterPro" id="IPR039859">
    <property type="entry name" value="PFA4/ZDH16/20/ERF2-like"/>
</dbReference>
<keyword evidence="4 10" id="KW-1133">Transmembrane helix</keyword>
<keyword evidence="7" id="KW-0449">Lipoprotein</keyword>
<dbReference type="EC" id="2.3.1.225" evidence="10"/>
<dbReference type="Proteomes" id="UP000629468">
    <property type="component" value="Unassembled WGS sequence"/>
</dbReference>
<dbReference type="InterPro" id="IPR001594">
    <property type="entry name" value="Palmitoyltrfase_DHHC"/>
</dbReference>
<feature type="compositionally biased region" description="Polar residues" evidence="11">
    <location>
        <begin position="139"/>
        <end position="156"/>
    </location>
</feature>
<comment type="subcellular location">
    <subcellularLocation>
        <location evidence="1">Membrane</location>
        <topology evidence="1">Multi-pass membrane protein</topology>
    </subcellularLocation>
</comment>
<name>A0A8H7BXR8_AGABI</name>
<dbReference type="EMBL" id="JABXXO010000016">
    <property type="protein sequence ID" value="KAF7759712.1"/>
    <property type="molecule type" value="Genomic_DNA"/>
</dbReference>
<dbReference type="PANTHER" id="PTHR12246">
    <property type="entry name" value="PALMITOYLTRANSFERASE ZDHHC16"/>
    <property type="match status" value="1"/>
</dbReference>
<keyword evidence="3 10" id="KW-0812">Transmembrane</keyword>
<sequence length="575" mass="64806">MTPSEEADSQMPEHQCCGVVEEAALHAREKRANRSQPSPWIAQKIAVVLTLGIMGYAGYVYIGRFCKSIIKQDRQSSSGRATGIVLLVIFCVLYLWMIWAYVKVVVTPPGFARDHILKTPQPYLDAPPPVHSDFEPEVASSQYRPETVRPASQQAFDPTRTRRHHKPSYFSSSSPVPNRHSLAHADPIAGRPYEEIVFRTSSHGRNSMDEEARIVKPNFREAGVTINEDDGGVGEGRLRAPSEPPFSTLLTEEYSREAGSHPREDRRDIGFVELGTLNAHGSQTSVANGDLQNDETLSKTFPPKAPGNKKRSKRSLWEILLFSCGICFNHDQRNLAVVPRRPVGRPALHPVYRYCARDGIVKPHRAHHCRNCGTCVLKFDHHCPWIGQCVGARNHKFFLIFCVSAAVFALYLLGTLIGFNVSAWTSTSNDARVDPQIIVVSALALLFSFFTVVLTSSHIMLILKGQTTVESMSMRSLKERESEVLRREFGLFAFRSKREARRQWKEEWGDLDTEGNIWWTGSKKQGWIDVMGKNPLGWILPVGRSETDGLSYPLNSRFDEQGQLKRRVDWPAEQQ</sequence>
<evidence type="ECO:0000256" key="1">
    <source>
        <dbReference type="ARBA" id="ARBA00004141"/>
    </source>
</evidence>
<comment type="domain">
    <text evidence="10">The DHHC domain is required for palmitoyltransferase activity.</text>
</comment>
<feature type="transmembrane region" description="Helical" evidence="10">
    <location>
        <begin position="83"/>
        <end position="102"/>
    </location>
</feature>
<feature type="region of interest" description="Disordered" evidence="11">
    <location>
        <begin position="128"/>
        <end position="177"/>
    </location>
</feature>
<keyword evidence="5 10" id="KW-0472">Membrane</keyword>
<dbReference type="GO" id="GO:0019706">
    <property type="term" value="F:protein-cysteine S-palmitoyltransferase activity"/>
    <property type="evidence" value="ECO:0007669"/>
    <property type="project" value="UniProtKB-EC"/>
</dbReference>
<evidence type="ECO:0000256" key="7">
    <source>
        <dbReference type="ARBA" id="ARBA00023288"/>
    </source>
</evidence>
<feature type="domain" description="Palmitoyltransferase DHHC" evidence="12">
    <location>
        <begin position="353"/>
        <end position="473"/>
    </location>
</feature>
<evidence type="ECO:0000256" key="5">
    <source>
        <dbReference type="ARBA" id="ARBA00023136"/>
    </source>
</evidence>
<evidence type="ECO:0000256" key="8">
    <source>
        <dbReference type="ARBA" id="ARBA00023315"/>
    </source>
</evidence>
<accession>A0A8H7BXR8</accession>
<evidence type="ECO:0000256" key="11">
    <source>
        <dbReference type="SAM" id="MobiDB-lite"/>
    </source>
</evidence>
<keyword evidence="2 10" id="KW-0808">Transferase</keyword>
<keyword evidence="8 10" id="KW-0012">Acyltransferase</keyword>
<dbReference type="GO" id="GO:0016020">
    <property type="term" value="C:membrane"/>
    <property type="evidence" value="ECO:0007669"/>
    <property type="project" value="UniProtKB-SubCell"/>
</dbReference>
<feature type="transmembrane region" description="Helical" evidence="10">
    <location>
        <begin position="397"/>
        <end position="425"/>
    </location>
</feature>
<feature type="compositionally biased region" description="Polar residues" evidence="11">
    <location>
        <begin position="281"/>
        <end position="299"/>
    </location>
</feature>
<comment type="caution">
    <text evidence="13">The sequence shown here is derived from an EMBL/GenBank/DDBJ whole genome shotgun (WGS) entry which is preliminary data.</text>
</comment>
<evidence type="ECO:0000256" key="10">
    <source>
        <dbReference type="RuleBase" id="RU079119"/>
    </source>
</evidence>
<evidence type="ECO:0000259" key="12">
    <source>
        <dbReference type="Pfam" id="PF01529"/>
    </source>
</evidence>
<evidence type="ECO:0000256" key="3">
    <source>
        <dbReference type="ARBA" id="ARBA00022692"/>
    </source>
</evidence>
<reference evidence="13 14" key="1">
    <citation type="journal article" name="Sci. Rep.">
        <title>Telomere-to-telomere assembled and centromere annotated genomes of the two main subspecies of the button mushroom Agaricus bisporus reveal especially polymorphic chromosome ends.</title>
        <authorList>
            <person name="Sonnenberg A.S.M."/>
            <person name="Sedaghat-Telgerd N."/>
            <person name="Lavrijssen B."/>
            <person name="Ohm R.A."/>
            <person name="Hendrickx P.M."/>
            <person name="Scholtmeijer K."/>
            <person name="Baars J.J.P."/>
            <person name="van Peer A."/>
        </authorList>
    </citation>
    <scope>NUCLEOTIDE SEQUENCE [LARGE SCALE GENOMIC DNA]</scope>
    <source>
        <strain evidence="13 14">H119_p4</strain>
    </source>
</reference>
<evidence type="ECO:0000256" key="2">
    <source>
        <dbReference type="ARBA" id="ARBA00022679"/>
    </source>
</evidence>
<evidence type="ECO:0000256" key="9">
    <source>
        <dbReference type="ARBA" id="ARBA00048048"/>
    </source>
</evidence>
<evidence type="ECO:0000313" key="14">
    <source>
        <dbReference type="Proteomes" id="UP000629468"/>
    </source>
</evidence>
<feature type="transmembrane region" description="Helical" evidence="10">
    <location>
        <begin position="437"/>
        <end position="463"/>
    </location>
</feature>